<dbReference type="Gene3D" id="2.30.110.10">
    <property type="entry name" value="Electron Transport, Fmn-binding Protein, Chain A"/>
    <property type="match status" value="1"/>
</dbReference>
<evidence type="ECO:0000259" key="2">
    <source>
        <dbReference type="Pfam" id="PF01243"/>
    </source>
</evidence>
<reference evidence="3 4" key="1">
    <citation type="submission" date="2018-07" db="EMBL/GenBank/DDBJ databases">
        <title>Genomic Encyclopedia of Type Strains, Phase IV (KMG-IV): sequencing the most valuable type-strain genomes for metagenomic binning, comparative biology and taxonomic classification.</title>
        <authorList>
            <person name="Goeker M."/>
        </authorList>
    </citation>
    <scope>NUCLEOTIDE SEQUENCE [LARGE SCALE GENOMIC DNA]</scope>
    <source>
        <strain evidence="3 4">DSM 44952</strain>
    </source>
</reference>
<protein>
    <submittedName>
        <fullName evidence="3">PPOX class probable F420-dependent enzyme</fullName>
    </submittedName>
</protein>
<dbReference type="SUPFAM" id="SSF50475">
    <property type="entry name" value="FMN-binding split barrel"/>
    <property type="match status" value="1"/>
</dbReference>
<proteinExistence type="predicted"/>
<dbReference type="AlphaFoldDB" id="A0A370H856"/>
<dbReference type="OrthoDB" id="162914at2"/>
<dbReference type="InterPro" id="IPR012349">
    <property type="entry name" value="Split_barrel_FMN-bd"/>
</dbReference>
<evidence type="ECO:0000313" key="3">
    <source>
        <dbReference type="EMBL" id="RDI52155.1"/>
    </source>
</evidence>
<organism evidence="3 4">
    <name type="scientific">Nocardia mexicana</name>
    <dbReference type="NCBI Taxonomy" id="279262"/>
    <lineage>
        <taxon>Bacteria</taxon>
        <taxon>Bacillati</taxon>
        <taxon>Actinomycetota</taxon>
        <taxon>Actinomycetes</taxon>
        <taxon>Mycobacteriales</taxon>
        <taxon>Nocardiaceae</taxon>
        <taxon>Nocardia</taxon>
    </lineage>
</organism>
<dbReference type="RefSeq" id="WP_068024602.1">
    <property type="nucleotide sequence ID" value="NZ_QQAZ01000004.1"/>
</dbReference>
<dbReference type="STRING" id="1210089.GCA_001613165_05139"/>
<feature type="domain" description="Pyridoxamine 5'-phosphate oxidase N-terminal" evidence="2">
    <location>
        <begin position="12"/>
        <end position="131"/>
    </location>
</feature>
<dbReference type="InterPro" id="IPR052019">
    <property type="entry name" value="F420H2_bilvrd_red/Heme_oxyg"/>
</dbReference>
<dbReference type="GO" id="GO:0005829">
    <property type="term" value="C:cytosol"/>
    <property type="evidence" value="ECO:0007669"/>
    <property type="project" value="TreeGrafter"/>
</dbReference>
<dbReference type="Proteomes" id="UP000255355">
    <property type="component" value="Unassembled WGS sequence"/>
</dbReference>
<dbReference type="NCBIfam" id="TIGR03618">
    <property type="entry name" value="Rv1155_F420"/>
    <property type="match status" value="1"/>
</dbReference>
<dbReference type="InterPro" id="IPR019920">
    <property type="entry name" value="F420-binding_dom_put"/>
</dbReference>
<dbReference type="Pfam" id="PF01243">
    <property type="entry name" value="PNPOx_N"/>
    <property type="match status" value="1"/>
</dbReference>
<dbReference type="GO" id="GO:0016627">
    <property type="term" value="F:oxidoreductase activity, acting on the CH-CH group of donors"/>
    <property type="evidence" value="ECO:0007669"/>
    <property type="project" value="TreeGrafter"/>
</dbReference>
<sequence length="139" mass="15242">MVGKPEAVQLDNATRMLVEGKNFATVATLNADGSPHTSVVWLDADDGAVVFSTTTNRRKGRNLARDPRVSLTVIDAENPYRTVDIAGIAELIDDPEKTLPMRLSHKYVDADPPLEPNTVHRLIVRVTPHRITGFTGTRS</sequence>
<keyword evidence="4" id="KW-1185">Reference proteome</keyword>
<comment type="caution">
    <text evidence="3">The sequence shown here is derived from an EMBL/GenBank/DDBJ whole genome shotgun (WGS) entry which is preliminary data.</text>
</comment>
<dbReference type="GO" id="GO:0070967">
    <property type="term" value="F:coenzyme F420 binding"/>
    <property type="evidence" value="ECO:0007669"/>
    <property type="project" value="TreeGrafter"/>
</dbReference>
<dbReference type="PANTHER" id="PTHR35176:SF6">
    <property type="entry name" value="HEME OXYGENASE HI_0854-RELATED"/>
    <property type="match status" value="1"/>
</dbReference>
<evidence type="ECO:0000313" key="4">
    <source>
        <dbReference type="Proteomes" id="UP000255355"/>
    </source>
</evidence>
<evidence type="ECO:0000256" key="1">
    <source>
        <dbReference type="ARBA" id="ARBA00023002"/>
    </source>
</evidence>
<keyword evidence="1" id="KW-0560">Oxidoreductase</keyword>
<dbReference type="InterPro" id="IPR011576">
    <property type="entry name" value="Pyridox_Oxase_N"/>
</dbReference>
<name>A0A370H856_9NOCA</name>
<dbReference type="PANTHER" id="PTHR35176">
    <property type="entry name" value="HEME OXYGENASE HI_0854-RELATED"/>
    <property type="match status" value="1"/>
</dbReference>
<dbReference type="EMBL" id="QQAZ01000004">
    <property type="protein sequence ID" value="RDI52155.1"/>
    <property type="molecule type" value="Genomic_DNA"/>
</dbReference>
<accession>A0A370H856</accession>
<gene>
    <name evidence="3" type="ORF">DFR68_104644</name>
</gene>